<proteinExistence type="predicted"/>
<dbReference type="STRING" id="59922.P9303_25811"/>
<reference evidence="5 6" key="1">
    <citation type="journal article" date="2007" name="PLoS Genet.">
        <title>Patterns and implications of gene gain and loss in the evolution of Prochlorococcus.</title>
        <authorList>
            <person name="Kettler G.C."/>
            <person name="Martiny A.C."/>
            <person name="Huang K."/>
            <person name="Zucker J."/>
            <person name="Coleman M.L."/>
            <person name="Rodrigue S."/>
            <person name="Chen F."/>
            <person name="Lapidus A."/>
            <person name="Ferriera S."/>
            <person name="Johnson J."/>
            <person name="Steglich C."/>
            <person name="Church G.M."/>
            <person name="Richardson P."/>
            <person name="Chisholm S.W."/>
        </authorList>
    </citation>
    <scope>NUCLEOTIDE SEQUENCE [LARGE SCALE GENOMIC DNA]</scope>
    <source>
        <strain evidence="5 6">MIT 9303</strain>
    </source>
</reference>
<name>A2CCV2_PROM3</name>
<keyword evidence="1" id="KW-0285">Flavoprotein</keyword>
<dbReference type="HOGENOM" id="CLU_017779_0_1_3"/>
<evidence type="ECO:0000259" key="4">
    <source>
        <dbReference type="PROSITE" id="PS51387"/>
    </source>
</evidence>
<evidence type="ECO:0000313" key="5">
    <source>
        <dbReference type="EMBL" id="ABM79312.1"/>
    </source>
</evidence>
<dbReference type="Pfam" id="PF01565">
    <property type="entry name" value="FAD_binding_4"/>
    <property type="match status" value="1"/>
</dbReference>
<dbReference type="EC" id="1.1.3.15" evidence="5"/>
<dbReference type="AlphaFoldDB" id="A2CCV2"/>
<dbReference type="PANTHER" id="PTHR11748">
    <property type="entry name" value="D-LACTATE DEHYDROGENASE"/>
    <property type="match status" value="1"/>
</dbReference>
<keyword evidence="5" id="KW-0560">Oxidoreductase</keyword>
<sequence>MCWPTQTRVAKGGATHAATHQHPSAAAADSHAQSGSRWGRHQAPQSSWHHRDVNTFFADTANVPAPATAKELADLVAGLHAAATPWLPCGLGSRLQWGPPVEMPSQPISVSGLNRILDHAVDDLTITVEAGLPLAELQMALKEHHQWLAVNWPRGSQANTDPNSAGSVGGLVARGLAGGLRQRHLGIRDQLIGIGLLRSDGIAAHAGGRVVKNVAGYDLMRLLCGSWGSLALITELTLRCQPIRPAHIGLRLDGSLEALEAWRAALLRTSFTPEYCDWIKTDLENWHLNIGVASVSDQAVNDQIGHLKALANQHQLGTKQLDWLGPHQEPHPSEGSFDSSHWLVRVALQPSNIHRLIASKELQALNGWHWQLAAGAGIGDGWQISPANAKGISQSEDLNALRHEIARLGGQLTLLQQPSQAGDRLPAWLDAPSKPLIEAVKQQFDPKQQLARGRLPGVRG</sequence>
<feature type="domain" description="FAD-binding PCMH-type" evidence="4">
    <location>
        <begin position="56"/>
        <end position="243"/>
    </location>
</feature>
<dbReference type="SUPFAM" id="SSF56176">
    <property type="entry name" value="FAD-binding/transporter-associated domain-like"/>
    <property type="match status" value="1"/>
</dbReference>
<dbReference type="PANTHER" id="PTHR11748:SF103">
    <property type="entry name" value="GLYCOLATE OXIDASE SUBUNIT GLCE"/>
    <property type="match status" value="1"/>
</dbReference>
<dbReference type="KEGG" id="pmf:P9303_25811"/>
<evidence type="ECO:0000256" key="2">
    <source>
        <dbReference type="ARBA" id="ARBA00022827"/>
    </source>
</evidence>
<accession>A2CCV2</accession>
<dbReference type="EMBL" id="CP000554">
    <property type="protein sequence ID" value="ABM79312.1"/>
    <property type="molecule type" value="Genomic_DNA"/>
</dbReference>
<feature type="compositionally biased region" description="Low complexity" evidence="3">
    <location>
        <begin position="14"/>
        <end position="28"/>
    </location>
</feature>
<dbReference type="InterPro" id="IPR016166">
    <property type="entry name" value="FAD-bd_PCMH"/>
</dbReference>
<dbReference type="InterPro" id="IPR016169">
    <property type="entry name" value="FAD-bd_PCMH_sub2"/>
</dbReference>
<dbReference type="InterPro" id="IPR016164">
    <property type="entry name" value="FAD-linked_Oxase-like_C"/>
</dbReference>
<evidence type="ECO:0000256" key="3">
    <source>
        <dbReference type="SAM" id="MobiDB-lite"/>
    </source>
</evidence>
<dbReference type="BioCyc" id="PMAR59922:G1G80-2260-MONOMER"/>
<dbReference type="GO" id="GO:0071949">
    <property type="term" value="F:FAD binding"/>
    <property type="evidence" value="ECO:0007669"/>
    <property type="project" value="InterPro"/>
</dbReference>
<organism evidence="5 6">
    <name type="scientific">Prochlorococcus marinus (strain MIT 9303)</name>
    <dbReference type="NCBI Taxonomy" id="59922"/>
    <lineage>
        <taxon>Bacteria</taxon>
        <taxon>Bacillati</taxon>
        <taxon>Cyanobacteriota</taxon>
        <taxon>Cyanophyceae</taxon>
        <taxon>Synechococcales</taxon>
        <taxon>Prochlorococcaceae</taxon>
        <taxon>Prochlorococcus</taxon>
    </lineage>
</organism>
<evidence type="ECO:0000313" key="6">
    <source>
        <dbReference type="Proteomes" id="UP000002274"/>
    </source>
</evidence>
<dbReference type="PROSITE" id="PS51387">
    <property type="entry name" value="FAD_PCMH"/>
    <property type="match status" value="1"/>
</dbReference>
<keyword evidence="2" id="KW-0274">FAD</keyword>
<dbReference type="InterPro" id="IPR036318">
    <property type="entry name" value="FAD-bd_PCMH-like_sf"/>
</dbReference>
<gene>
    <name evidence="5" type="primary">glcE</name>
    <name evidence="5" type="ordered locus">P9303_25811</name>
</gene>
<dbReference type="Gene3D" id="3.30.465.10">
    <property type="match status" value="1"/>
</dbReference>
<evidence type="ECO:0000256" key="1">
    <source>
        <dbReference type="ARBA" id="ARBA00022630"/>
    </source>
</evidence>
<dbReference type="InterPro" id="IPR006094">
    <property type="entry name" value="Oxid_FAD_bind_N"/>
</dbReference>
<dbReference type="GO" id="GO:0003973">
    <property type="term" value="F:(S)-2-hydroxy-acid oxidase activity"/>
    <property type="evidence" value="ECO:0007669"/>
    <property type="project" value="UniProtKB-EC"/>
</dbReference>
<dbReference type="SUPFAM" id="SSF55103">
    <property type="entry name" value="FAD-linked oxidases, C-terminal domain"/>
    <property type="match status" value="1"/>
</dbReference>
<protein>
    <submittedName>
        <fullName evidence="5">Putative glycolate oxidase subunit GlcE</fullName>
        <ecNumber evidence="5">1.1.3.15</ecNumber>
    </submittedName>
</protein>
<dbReference type="Proteomes" id="UP000002274">
    <property type="component" value="Chromosome"/>
</dbReference>
<feature type="region of interest" description="Disordered" evidence="3">
    <location>
        <begin position="1"/>
        <end position="45"/>
    </location>
</feature>